<evidence type="ECO:0000256" key="3">
    <source>
        <dbReference type="ARBA" id="ARBA00008218"/>
    </source>
</evidence>
<name>A0A2P6N8N9_9EUKA</name>
<dbReference type="GO" id="GO:0006397">
    <property type="term" value="P:mRNA processing"/>
    <property type="evidence" value="ECO:0007669"/>
    <property type="project" value="UniProtKB-KW"/>
</dbReference>
<dbReference type="OrthoDB" id="21368at2759"/>
<evidence type="ECO:0000256" key="8">
    <source>
        <dbReference type="SAM" id="MobiDB-lite"/>
    </source>
</evidence>
<dbReference type="STRING" id="1890364.A0A2P6N8N9"/>
<keyword evidence="7" id="KW-0539">Nucleus</keyword>
<organism evidence="10 11">
    <name type="scientific">Planoprotostelium fungivorum</name>
    <dbReference type="NCBI Taxonomy" id="1890364"/>
    <lineage>
        <taxon>Eukaryota</taxon>
        <taxon>Amoebozoa</taxon>
        <taxon>Evosea</taxon>
        <taxon>Variosea</taxon>
        <taxon>Cavosteliida</taxon>
        <taxon>Cavosteliaceae</taxon>
        <taxon>Planoprotostelium</taxon>
    </lineage>
</organism>
<dbReference type="PANTHER" id="PTHR31077:SF1">
    <property type="entry name" value="U4_U6.U5 SMALL NUCLEAR RIBONUCLEOPROTEIN 27 KDA PROTEIN"/>
    <property type="match status" value="1"/>
</dbReference>
<keyword evidence="11" id="KW-1185">Reference proteome</keyword>
<keyword evidence="6" id="KW-0508">mRNA splicing</keyword>
<accession>A0A2P6N8N9</accession>
<evidence type="ECO:0000256" key="7">
    <source>
        <dbReference type="ARBA" id="ARBA00023242"/>
    </source>
</evidence>
<reference evidence="10 11" key="1">
    <citation type="journal article" date="2018" name="Genome Biol. Evol.">
        <title>Multiple Roots of Fruiting Body Formation in Amoebozoa.</title>
        <authorList>
            <person name="Hillmann F."/>
            <person name="Forbes G."/>
            <person name="Novohradska S."/>
            <person name="Ferling I."/>
            <person name="Riege K."/>
            <person name="Groth M."/>
            <person name="Westermann M."/>
            <person name="Marz M."/>
            <person name="Spaller T."/>
            <person name="Winckler T."/>
            <person name="Schaap P."/>
            <person name="Glockner G."/>
        </authorList>
    </citation>
    <scope>NUCLEOTIDE SEQUENCE [LARGE SCALE GENOMIC DNA]</scope>
    <source>
        <strain evidence="10 11">Jena</strain>
    </source>
</reference>
<evidence type="ECO:0000313" key="11">
    <source>
        <dbReference type="Proteomes" id="UP000241769"/>
    </source>
</evidence>
<comment type="subcellular location">
    <subcellularLocation>
        <location evidence="2">Nucleus</location>
    </subcellularLocation>
</comment>
<feature type="compositionally biased region" description="Basic and acidic residues" evidence="8">
    <location>
        <begin position="143"/>
        <end position="168"/>
    </location>
</feature>
<feature type="compositionally biased region" description="Acidic residues" evidence="8">
    <location>
        <begin position="176"/>
        <end position="188"/>
    </location>
</feature>
<gene>
    <name evidence="10" type="ORF">PROFUN_11779</name>
</gene>
<comment type="subunit">
    <text evidence="4">Part of a tri-snRNP complex.</text>
</comment>
<comment type="function">
    <text evidence="1">May play a role in mRNA splicing.</text>
</comment>
<evidence type="ECO:0000256" key="6">
    <source>
        <dbReference type="ARBA" id="ARBA00023187"/>
    </source>
</evidence>
<dbReference type="InterPro" id="IPR013957">
    <property type="entry name" value="SNRNP27"/>
</dbReference>
<feature type="domain" description="U4/U6.U5 small nuclear ribonucleoprotein 27kDa protein" evidence="9">
    <location>
        <begin position="188"/>
        <end position="244"/>
    </location>
</feature>
<sequence>MYTEEEITTHEVAERGIAPVTLLWRMKARGEIETIEETVVETPEEIDTNAMEGGTVTETRGGIEIVEMIAVTDRGTIEETEIETVAETTGETTEETTEGTEIETIEGMEGTGGTEMIEETETTVMTEETETVTIETIEMIAMTEEKERSAGREKTEKIGRTEEEAEAQKKRKKEEKEEEKEEELDPNSEEYMMKQMGLTTGFGSTKGKHVESNEIGTEGARVNSARVYRQYMNRRGGFNRPLDNEPKKRKV</sequence>
<evidence type="ECO:0000313" key="10">
    <source>
        <dbReference type="EMBL" id="PRP80301.1"/>
    </source>
</evidence>
<dbReference type="GO" id="GO:0008380">
    <property type="term" value="P:RNA splicing"/>
    <property type="evidence" value="ECO:0007669"/>
    <property type="project" value="UniProtKB-KW"/>
</dbReference>
<dbReference type="GO" id="GO:0071011">
    <property type="term" value="C:precatalytic spliceosome"/>
    <property type="evidence" value="ECO:0007669"/>
    <property type="project" value="TreeGrafter"/>
</dbReference>
<dbReference type="Pfam" id="PF08648">
    <property type="entry name" value="SNRNP27"/>
    <property type="match status" value="1"/>
</dbReference>
<dbReference type="AlphaFoldDB" id="A0A2P6N8N9"/>
<evidence type="ECO:0000256" key="5">
    <source>
        <dbReference type="ARBA" id="ARBA00022664"/>
    </source>
</evidence>
<protein>
    <recommendedName>
        <fullName evidence="9">U4/U6.U5 small nuclear ribonucleoprotein 27kDa protein domain-containing protein</fullName>
    </recommendedName>
</protein>
<evidence type="ECO:0000256" key="4">
    <source>
        <dbReference type="ARBA" id="ARBA00011825"/>
    </source>
</evidence>
<comment type="caution">
    <text evidence="10">The sequence shown here is derived from an EMBL/GenBank/DDBJ whole genome shotgun (WGS) entry which is preliminary data.</text>
</comment>
<evidence type="ECO:0000256" key="1">
    <source>
        <dbReference type="ARBA" id="ARBA00003632"/>
    </source>
</evidence>
<evidence type="ECO:0000259" key="9">
    <source>
        <dbReference type="Pfam" id="PF08648"/>
    </source>
</evidence>
<comment type="similarity">
    <text evidence="3">Belongs to the SNUT3 family.</text>
</comment>
<dbReference type="PANTHER" id="PTHR31077">
    <property type="entry name" value="U4/U6.U5 SMALL NUCLEAR RIBONUCLEOPROTEIN 27 KDA PROTEIN"/>
    <property type="match status" value="1"/>
</dbReference>
<dbReference type="EMBL" id="MDYQ01000154">
    <property type="protein sequence ID" value="PRP80301.1"/>
    <property type="molecule type" value="Genomic_DNA"/>
</dbReference>
<feature type="region of interest" description="Disordered" evidence="8">
    <location>
        <begin position="141"/>
        <end position="190"/>
    </location>
</feature>
<evidence type="ECO:0000256" key="2">
    <source>
        <dbReference type="ARBA" id="ARBA00004123"/>
    </source>
</evidence>
<proteinExistence type="inferred from homology"/>
<dbReference type="InParanoid" id="A0A2P6N8N9"/>
<keyword evidence="5" id="KW-0507">mRNA processing</keyword>
<dbReference type="Proteomes" id="UP000241769">
    <property type="component" value="Unassembled WGS sequence"/>
</dbReference>